<evidence type="ECO:0000256" key="1">
    <source>
        <dbReference type="SAM" id="MobiDB-lite"/>
    </source>
</evidence>
<feature type="region of interest" description="Disordered" evidence="1">
    <location>
        <begin position="1"/>
        <end position="49"/>
    </location>
</feature>
<evidence type="ECO:0000313" key="2">
    <source>
        <dbReference type="EMBL" id="CAI9156147.1"/>
    </source>
</evidence>
<reference evidence="2" key="1">
    <citation type="submission" date="2023-04" db="EMBL/GenBank/DDBJ databases">
        <authorList>
            <consortium name="ELIXIR-Norway"/>
        </authorList>
    </citation>
    <scope>NUCLEOTIDE SEQUENCE [LARGE SCALE GENOMIC DNA]</scope>
</reference>
<keyword evidence="3" id="KW-1185">Reference proteome</keyword>
<dbReference type="Proteomes" id="UP001176941">
    <property type="component" value="Chromosome 13"/>
</dbReference>
<dbReference type="EMBL" id="OX459949">
    <property type="protein sequence ID" value="CAI9156147.1"/>
    <property type="molecule type" value="Genomic_DNA"/>
</dbReference>
<protein>
    <submittedName>
        <fullName evidence="2">Uncharacterized protein</fullName>
    </submittedName>
</protein>
<feature type="compositionally biased region" description="Basic and acidic residues" evidence="1">
    <location>
        <begin position="1"/>
        <end position="29"/>
    </location>
</feature>
<accession>A0ABN8Y6E7</accession>
<proteinExistence type="predicted"/>
<evidence type="ECO:0000313" key="3">
    <source>
        <dbReference type="Proteomes" id="UP001176941"/>
    </source>
</evidence>
<organism evidence="2 3">
    <name type="scientific">Rangifer tarandus platyrhynchus</name>
    <name type="common">Svalbard reindeer</name>
    <dbReference type="NCBI Taxonomy" id="3082113"/>
    <lineage>
        <taxon>Eukaryota</taxon>
        <taxon>Metazoa</taxon>
        <taxon>Chordata</taxon>
        <taxon>Craniata</taxon>
        <taxon>Vertebrata</taxon>
        <taxon>Euteleostomi</taxon>
        <taxon>Mammalia</taxon>
        <taxon>Eutheria</taxon>
        <taxon>Laurasiatheria</taxon>
        <taxon>Artiodactyla</taxon>
        <taxon>Ruminantia</taxon>
        <taxon>Pecora</taxon>
        <taxon>Cervidae</taxon>
        <taxon>Odocoileinae</taxon>
        <taxon>Rangifer</taxon>
    </lineage>
</organism>
<sequence length="165" mass="16804">MAGCDLHGEDERGEHRSKSEPPGHAEKTAKCQAEGRGQGLRGVGSSADEDELSLSSAPLVFRTCGCRVLCTPHHRAATTTPQALAAAPHRLGGDVHPEGGAGQGAGALARPSLALSGVRKGFSDLRQADPLCPELPDPLGSPVSPAGDLCLCLGEHVPVVLGLLA</sequence>
<gene>
    <name evidence="2" type="ORF">MRATA1EN1_LOCUS5109</name>
</gene>
<name>A0ABN8Y6E7_RANTA</name>